<gene>
    <name evidence="2" type="ORF">IMZ08_16460</name>
</gene>
<feature type="transmembrane region" description="Helical" evidence="1">
    <location>
        <begin position="21"/>
        <end position="40"/>
    </location>
</feature>
<evidence type="ECO:0000313" key="3">
    <source>
        <dbReference type="Proteomes" id="UP001516662"/>
    </source>
</evidence>
<keyword evidence="3" id="KW-1185">Reference proteome</keyword>
<evidence type="ECO:0000256" key="1">
    <source>
        <dbReference type="SAM" id="Phobius"/>
    </source>
</evidence>
<comment type="caution">
    <text evidence="2">The sequence shown here is derived from an EMBL/GenBank/DDBJ whole genome shotgun (WGS) entry which is preliminary data.</text>
</comment>
<dbReference type="Pfam" id="PF05656">
    <property type="entry name" value="DUF805"/>
    <property type="match status" value="1"/>
</dbReference>
<organism evidence="2 3">
    <name type="scientific">Litchfieldia luteola</name>
    <dbReference type="NCBI Taxonomy" id="682179"/>
    <lineage>
        <taxon>Bacteria</taxon>
        <taxon>Bacillati</taxon>
        <taxon>Bacillota</taxon>
        <taxon>Bacilli</taxon>
        <taxon>Bacillales</taxon>
        <taxon>Bacillaceae</taxon>
        <taxon>Litchfieldia</taxon>
    </lineage>
</organism>
<feature type="transmembrane region" description="Helical" evidence="1">
    <location>
        <begin position="78"/>
        <end position="99"/>
    </location>
</feature>
<reference evidence="2 3" key="1">
    <citation type="submission" date="2020-10" db="EMBL/GenBank/DDBJ databases">
        <title>Bacillus sp. HD4P25, an endophyte from a halophyte.</title>
        <authorList>
            <person name="Sun J.-Q."/>
        </authorList>
    </citation>
    <scope>NUCLEOTIDE SEQUENCE [LARGE SCALE GENOMIC DNA]</scope>
    <source>
        <strain evidence="2 3">YIM 93174</strain>
    </source>
</reference>
<dbReference type="PANTHER" id="PTHR34980">
    <property type="entry name" value="INNER MEMBRANE PROTEIN-RELATED-RELATED"/>
    <property type="match status" value="1"/>
</dbReference>
<name>A0ABR9QMC3_9BACI</name>
<sequence>MSWFLKAIKNYAVFRGRARRTEYWMFVLVSAIFAFVIAFIEPFLGIEPILSGIYSLFLLLPSLSVTVRRLHDTGRSGWWILISLIPLIGAIVLFVFTVLDSEPGENKYGPSPK</sequence>
<evidence type="ECO:0000313" key="2">
    <source>
        <dbReference type="EMBL" id="MBE4909647.1"/>
    </source>
</evidence>
<dbReference type="PANTHER" id="PTHR34980:SF2">
    <property type="entry name" value="INNER MEMBRANE PROTEIN YHAH-RELATED"/>
    <property type="match status" value="1"/>
</dbReference>
<keyword evidence="1" id="KW-0812">Transmembrane</keyword>
<protein>
    <submittedName>
        <fullName evidence="2">DUF805 domain-containing protein</fullName>
    </submittedName>
</protein>
<dbReference type="Proteomes" id="UP001516662">
    <property type="component" value="Unassembled WGS sequence"/>
</dbReference>
<proteinExistence type="predicted"/>
<keyword evidence="1" id="KW-0472">Membrane</keyword>
<keyword evidence="1" id="KW-1133">Transmembrane helix</keyword>
<dbReference type="InterPro" id="IPR008523">
    <property type="entry name" value="DUF805"/>
</dbReference>
<dbReference type="RefSeq" id="WP_193538492.1">
    <property type="nucleotide sequence ID" value="NZ_JADCLJ010000022.1"/>
</dbReference>
<accession>A0ABR9QMC3</accession>
<dbReference type="EMBL" id="JADCLJ010000022">
    <property type="protein sequence ID" value="MBE4909647.1"/>
    <property type="molecule type" value="Genomic_DNA"/>
</dbReference>
<feature type="transmembrane region" description="Helical" evidence="1">
    <location>
        <begin position="46"/>
        <end position="66"/>
    </location>
</feature>